<organism evidence="5 6">
    <name type="scientific">Branchiostoma floridae</name>
    <name type="common">Florida lancelet</name>
    <name type="synonym">Amphioxus</name>
    <dbReference type="NCBI Taxonomy" id="7739"/>
    <lineage>
        <taxon>Eukaryota</taxon>
        <taxon>Metazoa</taxon>
        <taxon>Chordata</taxon>
        <taxon>Cephalochordata</taxon>
        <taxon>Leptocardii</taxon>
        <taxon>Amphioxiformes</taxon>
        <taxon>Branchiostomatidae</taxon>
        <taxon>Branchiostoma</taxon>
    </lineage>
</organism>
<dbReference type="InterPro" id="IPR052787">
    <property type="entry name" value="MAVS"/>
</dbReference>
<keyword evidence="1" id="KW-0233">DNA recombination</keyword>
<feature type="compositionally biased region" description="Polar residues" evidence="2">
    <location>
        <begin position="588"/>
        <end position="600"/>
    </location>
</feature>
<dbReference type="PANTHER" id="PTHR21446">
    <property type="entry name" value="DUF3504 DOMAIN-CONTAINING PROTEIN"/>
    <property type="match status" value="1"/>
</dbReference>
<evidence type="ECO:0000256" key="2">
    <source>
        <dbReference type="SAM" id="MobiDB-lite"/>
    </source>
</evidence>
<dbReference type="Gene3D" id="1.10.443.10">
    <property type="entry name" value="Intergrase catalytic core"/>
    <property type="match status" value="1"/>
</dbReference>
<evidence type="ECO:0000259" key="4">
    <source>
        <dbReference type="Pfam" id="PF00589"/>
    </source>
</evidence>
<keyword evidence="3" id="KW-0812">Transmembrane</keyword>
<dbReference type="GO" id="GO:0006310">
    <property type="term" value="P:DNA recombination"/>
    <property type="evidence" value="ECO:0007669"/>
    <property type="project" value="UniProtKB-KW"/>
</dbReference>
<protein>
    <submittedName>
        <fullName evidence="6">Uncharacterized protein LOC118426867</fullName>
    </submittedName>
</protein>
<name>A0A9J7M1F8_BRAFL</name>
<gene>
    <name evidence="6" type="primary">LOC118426867</name>
</gene>
<evidence type="ECO:0000256" key="3">
    <source>
        <dbReference type="SAM" id="Phobius"/>
    </source>
</evidence>
<keyword evidence="5" id="KW-1185">Reference proteome</keyword>
<evidence type="ECO:0000256" key="1">
    <source>
        <dbReference type="ARBA" id="ARBA00023172"/>
    </source>
</evidence>
<evidence type="ECO:0000313" key="6">
    <source>
        <dbReference type="RefSeq" id="XP_035692325.1"/>
    </source>
</evidence>
<proteinExistence type="predicted"/>
<reference evidence="5" key="1">
    <citation type="journal article" date="2020" name="Nat. Ecol. Evol.">
        <title>Deeply conserved synteny resolves early events in vertebrate evolution.</title>
        <authorList>
            <person name="Simakov O."/>
            <person name="Marletaz F."/>
            <person name="Yue J.X."/>
            <person name="O'Connell B."/>
            <person name="Jenkins J."/>
            <person name="Brandt A."/>
            <person name="Calef R."/>
            <person name="Tung C.H."/>
            <person name="Huang T.K."/>
            <person name="Schmutz J."/>
            <person name="Satoh N."/>
            <person name="Yu J.K."/>
            <person name="Putnam N.H."/>
            <person name="Green R.E."/>
            <person name="Rokhsar D.S."/>
        </authorList>
    </citation>
    <scope>NUCLEOTIDE SEQUENCE [LARGE SCALE GENOMIC DNA]</scope>
    <source>
        <strain evidence="5">S238N-H82</strain>
    </source>
</reference>
<keyword evidence="3" id="KW-0472">Membrane</keyword>
<feature type="compositionally biased region" description="Polar residues" evidence="2">
    <location>
        <begin position="498"/>
        <end position="510"/>
    </location>
</feature>
<evidence type="ECO:0000313" key="5">
    <source>
        <dbReference type="Proteomes" id="UP000001554"/>
    </source>
</evidence>
<feature type="region of interest" description="Disordered" evidence="2">
    <location>
        <begin position="469"/>
        <end position="607"/>
    </location>
</feature>
<dbReference type="AlphaFoldDB" id="A0A9J7M1F8"/>
<dbReference type="GO" id="GO:0003677">
    <property type="term" value="F:DNA binding"/>
    <property type="evidence" value="ECO:0007669"/>
    <property type="project" value="InterPro"/>
</dbReference>
<dbReference type="Pfam" id="PF00589">
    <property type="entry name" value="Phage_integrase"/>
    <property type="match status" value="1"/>
</dbReference>
<dbReference type="InterPro" id="IPR002104">
    <property type="entry name" value="Integrase_catalytic"/>
</dbReference>
<keyword evidence="3" id="KW-1133">Transmembrane helix</keyword>
<dbReference type="GeneID" id="118426867"/>
<dbReference type="OrthoDB" id="2434995at2759"/>
<feature type="domain" description="Tyr recombinase" evidence="4">
    <location>
        <begin position="376"/>
        <end position="443"/>
    </location>
</feature>
<dbReference type="SUPFAM" id="SSF56349">
    <property type="entry name" value="DNA breaking-rejoining enzymes"/>
    <property type="match status" value="1"/>
</dbReference>
<dbReference type="Proteomes" id="UP000001554">
    <property type="component" value="Chromosome 12"/>
</dbReference>
<sequence>MIFKLKKIKTDLQHPRQKWSVSLRHRRSRYRTILFLLDAIFFLHSNRKFVSFLLVFSSFLSAMDGEVPQFYVEEVSERDLDALLRPWEAETEPEQQPEPEGAAENTTARFATLDGEQLDEIEGGRVEKTTEKSTRWGVKIFKAWLQERDHDTAFEQLPPEELAGLLRQFYGEVRKDDGTPYAKASYACLRAAIHRHLTGPPYHCKYNILKDKEFQAANNLYIGVLKQLKRDGKDTCKSYPPILASDLRKMFETKILSVDNPLALQRLVYFYLAYYLCRRGRENLRNFQKNDFVAHMDGGKKYYTLKYNEHQKNHPGHLSGDAQPTQRLYASPNNTRPCPVQVFELYCSKLKNSCPYLFQRPNLQWKPETNAEWYYGQPLGHNKLGSMMRDISRAAGLSKPYTNHSVRVTAIQALDQAGFEARVIMSISGHRNESSIRKYTHDSTDKQKKDCSSALGAALDVDSPNTCAPGEENASCSLQSVPRPAGIDTRAPGERNDSGSLQSVPRQTGIDTRAPEGNASCSLQSVPRPAGIDTRAPGERNDSGSLQSVPRQTGIDTRAPEGNASCSLQSVPRPAGIDTRAPGERNDSGSLQSVPRQTGIDTRAPGERNASYSLQSMAQLFGGQVHFNGPVAFNFK</sequence>
<dbReference type="PANTHER" id="PTHR21446:SF12">
    <property type="entry name" value="POTASSIUM CHANNEL TETRAMERIZATION DOMAIN CONTAINING 1"/>
    <property type="match status" value="1"/>
</dbReference>
<dbReference type="KEGG" id="bfo:118426867"/>
<dbReference type="InterPro" id="IPR011010">
    <property type="entry name" value="DNA_brk_join_enz"/>
</dbReference>
<reference evidence="6" key="2">
    <citation type="submission" date="2025-08" db="UniProtKB">
        <authorList>
            <consortium name="RefSeq"/>
        </authorList>
    </citation>
    <scope>IDENTIFICATION</scope>
    <source>
        <strain evidence="6">S238N-H82</strain>
        <tissue evidence="6">Testes</tissue>
    </source>
</reference>
<dbReference type="RefSeq" id="XP_035692325.1">
    <property type="nucleotide sequence ID" value="XM_035836432.1"/>
</dbReference>
<feature type="transmembrane region" description="Helical" evidence="3">
    <location>
        <begin position="33"/>
        <end position="60"/>
    </location>
</feature>
<accession>A0A9J7M1F8</accession>
<dbReference type="InterPro" id="IPR013762">
    <property type="entry name" value="Integrase-like_cat_sf"/>
</dbReference>
<dbReference type="GO" id="GO:0015074">
    <property type="term" value="P:DNA integration"/>
    <property type="evidence" value="ECO:0007669"/>
    <property type="project" value="InterPro"/>
</dbReference>
<feature type="compositionally biased region" description="Polar residues" evidence="2">
    <location>
        <begin position="543"/>
        <end position="555"/>
    </location>
</feature>